<protein>
    <submittedName>
        <fullName evidence="7">Ion transporter</fullName>
    </submittedName>
</protein>
<proteinExistence type="predicted"/>
<dbReference type="AlphaFoldDB" id="A0A545TR85"/>
<feature type="domain" description="Ion transport" evidence="6">
    <location>
        <begin position="13"/>
        <end position="228"/>
    </location>
</feature>
<evidence type="ECO:0000256" key="4">
    <source>
        <dbReference type="ARBA" id="ARBA00023136"/>
    </source>
</evidence>
<dbReference type="Gene3D" id="1.20.120.350">
    <property type="entry name" value="Voltage-gated potassium channels. Chain C"/>
    <property type="match status" value="1"/>
</dbReference>
<evidence type="ECO:0000256" key="1">
    <source>
        <dbReference type="ARBA" id="ARBA00004141"/>
    </source>
</evidence>
<dbReference type="InterPro" id="IPR043203">
    <property type="entry name" value="VGCC_Ca_Na"/>
</dbReference>
<comment type="caution">
    <text evidence="7">The sequence shown here is derived from an EMBL/GenBank/DDBJ whole genome shotgun (WGS) entry which is preliminary data.</text>
</comment>
<evidence type="ECO:0000313" key="8">
    <source>
        <dbReference type="Proteomes" id="UP000315252"/>
    </source>
</evidence>
<organism evidence="7 8">
    <name type="scientific">Denitrobaculum tricleocarpae</name>
    <dbReference type="NCBI Taxonomy" id="2591009"/>
    <lineage>
        <taxon>Bacteria</taxon>
        <taxon>Pseudomonadati</taxon>
        <taxon>Pseudomonadota</taxon>
        <taxon>Alphaproteobacteria</taxon>
        <taxon>Rhodospirillales</taxon>
        <taxon>Rhodospirillaceae</taxon>
        <taxon>Denitrobaculum</taxon>
    </lineage>
</organism>
<evidence type="ECO:0000256" key="3">
    <source>
        <dbReference type="ARBA" id="ARBA00022989"/>
    </source>
</evidence>
<sequence>MLRERLQLVLNAPAFERTILVLIAVNAVTLGLETSPTAMAAFGNVLFVVDRTILAIFTLEIAARLFVDFRGFWRDPWRIFDFIVVGIALLPAAGSFSVLRAFRILRILRLISKVEAMRRVVSGLLSALSGIGSIVLLLGLIFYVFAVISTKLFAKDFPDWFGSIGESAYTLFQIMTLESWSMGIVRPVMEVHPFAWALFVPFIVATAFTVLNLFIGVIVDAMQSEHEAEARAERDAMMSETELILAEVKALRAEVAELRKGSQTA</sequence>
<keyword evidence="3 5" id="KW-1133">Transmembrane helix</keyword>
<keyword evidence="8" id="KW-1185">Reference proteome</keyword>
<keyword evidence="2 5" id="KW-0812">Transmembrane</keyword>
<accession>A0A545TR85</accession>
<dbReference type="PANTHER" id="PTHR10037:SF62">
    <property type="entry name" value="SODIUM CHANNEL PROTEIN 60E"/>
    <property type="match status" value="1"/>
</dbReference>
<evidence type="ECO:0000256" key="2">
    <source>
        <dbReference type="ARBA" id="ARBA00022692"/>
    </source>
</evidence>
<keyword evidence="4 5" id="KW-0472">Membrane</keyword>
<feature type="transmembrane region" description="Helical" evidence="5">
    <location>
        <begin position="79"/>
        <end position="99"/>
    </location>
</feature>
<dbReference type="Gene3D" id="1.10.287.70">
    <property type="match status" value="1"/>
</dbReference>
<dbReference type="InterPro" id="IPR005821">
    <property type="entry name" value="Ion_trans_dom"/>
</dbReference>
<name>A0A545TR85_9PROT</name>
<dbReference type="OrthoDB" id="5297065at2"/>
<feature type="transmembrane region" description="Helical" evidence="5">
    <location>
        <begin position="120"/>
        <end position="148"/>
    </location>
</feature>
<dbReference type="EMBL" id="VHSH01000004">
    <property type="protein sequence ID" value="TQV79728.1"/>
    <property type="molecule type" value="Genomic_DNA"/>
</dbReference>
<comment type="subcellular location">
    <subcellularLocation>
        <location evidence="1">Membrane</location>
        <topology evidence="1">Multi-pass membrane protein</topology>
    </subcellularLocation>
</comment>
<reference evidence="7 8" key="1">
    <citation type="submission" date="2019-06" db="EMBL/GenBank/DDBJ databases">
        <title>Whole genome sequence for Rhodospirillaceae sp. R148.</title>
        <authorList>
            <person name="Wang G."/>
        </authorList>
    </citation>
    <scope>NUCLEOTIDE SEQUENCE [LARGE SCALE GENOMIC DNA]</scope>
    <source>
        <strain evidence="7 8">R148</strain>
    </source>
</reference>
<dbReference type="PANTHER" id="PTHR10037">
    <property type="entry name" value="VOLTAGE-GATED CATION CHANNEL CALCIUM AND SODIUM"/>
    <property type="match status" value="1"/>
</dbReference>
<feature type="transmembrane region" description="Helical" evidence="5">
    <location>
        <begin position="12"/>
        <end position="32"/>
    </location>
</feature>
<dbReference type="Proteomes" id="UP000315252">
    <property type="component" value="Unassembled WGS sequence"/>
</dbReference>
<evidence type="ECO:0000259" key="6">
    <source>
        <dbReference type="Pfam" id="PF00520"/>
    </source>
</evidence>
<dbReference type="SUPFAM" id="SSF81324">
    <property type="entry name" value="Voltage-gated potassium channels"/>
    <property type="match status" value="1"/>
</dbReference>
<feature type="transmembrane region" description="Helical" evidence="5">
    <location>
        <begin position="44"/>
        <end position="67"/>
    </location>
</feature>
<gene>
    <name evidence="7" type="ORF">FKG95_13555</name>
</gene>
<dbReference type="InterPro" id="IPR027359">
    <property type="entry name" value="Volt_channel_dom_sf"/>
</dbReference>
<evidence type="ECO:0000313" key="7">
    <source>
        <dbReference type="EMBL" id="TQV79728.1"/>
    </source>
</evidence>
<feature type="transmembrane region" description="Helical" evidence="5">
    <location>
        <begin position="194"/>
        <end position="219"/>
    </location>
</feature>
<dbReference type="GO" id="GO:0001518">
    <property type="term" value="C:voltage-gated sodium channel complex"/>
    <property type="evidence" value="ECO:0007669"/>
    <property type="project" value="TreeGrafter"/>
</dbReference>
<dbReference type="Pfam" id="PF00520">
    <property type="entry name" value="Ion_trans"/>
    <property type="match status" value="1"/>
</dbReference>
<dbReference type="RefSeq" id="WP_142896908.1">
    <property type="nucleotide sequence ID" value="NZ_ML660055.1"/>
</dbReference>
<dbReference type="GO" id="GO:0005248">
    <property type="term" value="F:voltage-gated sodium channel activity"/>
    <property type="evidence" value="ECO:0007669"/>
    <property type="project" value="TreeGrafter"/>
</dbReference>
<evidence type="ECO:0000256" key="5">
    <source>
        <dbReference type="SAM" id="Phobius"/>
    </source>
</evidence>